<dbReference type="AlphaFoldDB" id="A0A4R9BMG3"/>
<sequence>MTTHPFRRGPRSATAVSAHEVRVVLTAACRIGDRTLQMHITNVQAARADPDEARWMRARLWTARSEARAELTAALEPSWWDGATPESIEATYQAARVWSPSDPVCAELEDSFAAMVHMLYGVCINEITALADARS</sequence>
<dbReference type="EMBL" id="SOHM01000031">
    <property type="protein sequence ID" value="TFD87148.1"/>
    <property type="molecule type" value="Genomic_DNA"/>
</dbReference>
<keyword evidence="2" id="KW-1185">Reference proteome</keyword>
<reference evidence="1 2" key="1">
    <citation type="submission" date="2019-03" db="EMBL/GenBank/DDBJ databases">
        <title>Genomics of glacier-inhabiting Cryobacterium strains.</title>
        <authorList>
            <person name="Liu Q."/>
            <person name="Xin Y.-H."/>
        </authorList>
    </citation>
    <scope>NUCLEOTIDE SEQUENCE [LARGE SCALE GENOMIC DNA]</scope>
    <source>
        <strain evidence="1 2">Sr59</strain>
    </source>
</reference>
<evidence type="ECO:0000313" key="1">
    <source>
        <dbReference type="EMBL" id="TFD87148.1"/>
    </source>
</evidence>
<protein>
    <submittedName>
        <fullName evidence="1">Uncharacterized protein</fullName>
    </submittedName>
</protein>
<dbReference type="Proteomes" id="UP000298468">
    <property type="component" value="Unassembled WGS sequence"/>
</dbReference>
<accession>A0A4R9BMG3</accession>
<proteinExistence type="predicted"/>
<evidence type="ECO:0000313" key="2">
    <source>
        <dbReference type="Proteomes" id="UP000298468"/>
    </source>
</evidence>
<organism evidence="1 2">
    <name type="scientific">Cryobacterium lactosi</name>
    <dbReference type="NCBI Taxonomy" id="1259202"/>
    <lineage>
        <taxon>Bacteria</taxon>
        <taxon>Bacillati</taxon>
        <taxon>Actinomycetota</taxon>
        <taxon>Actinomycetes</taxon>
        <taxon>Micrococcales</taxon>
        <taxon>Microbacteriaceae</taxon>
        <taxon>Cryobacterium</taxon>
    </lineage>
</organism>
<name>A0A4R9BMG3_9MICO</name>
<gene>
    <name evidence="1" type="ORF">E3T61_15010</name>
</gene>
<dbReference type="OrthoDB" id="5124394at2"/>
<dbReference type="RefSeq" id="WP_134641631.1">
    <property type="nucleotide sequence ID" value="NZ_SOHM01000031.1"/>
</dbReference>
<comment type="caution">
    <text evidence="1">The sequence shown here is derived from an EMBL/GenBank/DDBJ whole genome shotgun (WGS) entry which is preliminary data.</text>
</comment>